<name>A0A9D0Z5L0_9FIRM</name>
<dbReference type="Pfam" id="PF00590">
    <property type="entry name" value="TP_methylase"/>
    <property type="match status" value="1"/>
</dbReference>
<dbReference type="Pfam" id="PF02602">
    <property type="entry name" value="HEM4"/>
    <property type="match status" value="1"/>
</dbReference>
<organism evidence="9 10">
    <name type="scientific">Candidatus Avoscillospira stercorigallinarum</name>
    <dbReference type="NCBI Taxonomy" id="2840708"/>
    <lineage>
        <taxon>Bacteria</taxon>
        <taxon>Bacillati</taxon>
        <taxon>Bacillota</taxon>
        <taxon>Clostridia</taxon>
        <taxon>Eubacteriales</taxon>
        <taxon>Oscillospiraceae</taxon>
        <taxon>Oscillospiraceae incertae sedis</taxon>
        <taxon>Candidatus Avoscillospira</taxon>
    </lineage>
</organism>
<dbReference type="FunFam" id="3.30.950.10:FF:000001">
    <property type="entry name" value="Siroheme synthase"/>
    <property type="match status" value="1"/>
</dbReference>
<dbReference type="SUPFAM" id="SSF53790">
    <property type="entry name" value="Tetrapyrrole methylase"/>
    <property type="match status" value="1"/>
</dbReference>
<dbReference type="InterPro" id="IPR003043">
    <property type="entry name" value="Uropor_MeTrfase_CS"/>
</dbReference>
<dbReference type="InterPro" id="IPR035996">
    <property type="entry name" value="4pyrrol_Methylase_sf"/>
</dbReference>
<dbReference type="EC" id="2.1.1.107" evidence="1"/>
<keyword evidence="5" id="KW-0627">Porphyrin biosynthesis</keyword>
<dbReference type="Gene3D" id="3.40.1010.10">
    <property type="entry name" value="Cobalt-precorrin-4 Transmethylase, Domain 1"/>
    <property type="match status" value="1"/>
</dbReference>
<dbReference type="InterPro" id="IPR050161">
    <property type="entry name" value="Siro_Cobalamin_biosynth"/>
</dbReference>
<gene>
    <name evidence="9" type="primary">cobA</name>
    <name evidence="9" type="ORF">IAA67_03675</name>
</gene>
<reference evidence="9" key="2">
    <citation type="journal article" date="2021" name="PeerJ">
        <title>Extensive microbial diversity within the chicken gut microbiome revealed by metagenomics and culture.</title>
        <authorList>
            <person name="Gilroy R."/>
            <person name="Ravi A."/>
            <person name="Getino M."/>
            <person name="Pursley I."/>
            <person name="Horton D.L."/>
            <person name="Alikhan N.F."/>
            <person name="Baker D."/>
            <person name="Gharbi K."/>
            <person name="Hall N."/>
            <person name="Watson M."/>
            <person name="Adriaenssens E.M."/>
            <person name="Foster-Nyarko E."/>
            <person name="Jarju S."/>
            <person name="Secka A."/>
            <person name="Antonio M."/>
            <person name="Oren A."/>
            <person name="Chaudhuri R.R."/>
            <person name="La Ragione R."/>
            <person name="Hildebrand F."/>
            <person name="Pallen M.J."/>
        </authorList>
    </citation>
    <scope>NUCLEOTIDE SEQUENCE</scope>
    <source>
        <strain evidence="9">ChiSjej2B20-13462</strain>
    </source>
</reference>
<dbReference type="NCBIfam" id="NF004790">
    <property type="entry name" value="PRK06136.1"/>
    <property type="match status" value="1"/>
</dbReference>
<dbReference type="InterPro" id="IPR006366">
    <property type="entry name" value="CobA/CysG_C"/>
</dbReference>
<dbReference type="Proteomes" id="UP000886874">
    <property type="component" value="Unassembled WGS sequence"/>
</dbReference>
<dbReference type="EMBL" id="DVFN01000055">
    <property type="protein sequence ID" value="HIQ69414.1"/>
    <property type="molecule type" value="Genomic_DNA"/>
</dbReference>
<dbReference type="PROSITE" id="PS00840">
    <property type="entry name" value="SUMT_2"/>
    <property type="match status" value="1"/>
</dbReference>
<feature type="domain" description="Tetrapyrrole methylase" evidence="7">
    <location>
        <begin position="5"/>
        <end position="215"/>
    </location>
</feature>
<evidence type="ECO:0000256" key="2">
    <source>
        <dbReference type="ARBA" id="ARBA00022603"/>
    </source>
</evidence>
<dbReference type="InterPro" id="IPR000878">
    <property type="entry name" value="4pyrrol_Mease"/>
</dbReference>
<evidence type="ECO:0000256" key="5">
    <source>
        <dbReference type="ARBA" id="ARBA00023244"/>
    </source>
</evidence>
<dbReference type="PANTHER" id="PTHR45790">
    <property type="entry name" value="SIROHEME SYNTHASE-RELATED"/>
    <property type="match status" value="1"/>
</dbReference>
<evidence type="ECO:0000259" key="7">
    <source>
        <dbReference type="Pfam" id="PF00590"/>
    </source>
</evidence>
<dbReference type="InterPro" id="IPR014777">
    <property type="entry name" value="4pyrrole_Mease_sub1"/>
</dbReference>
<dbReference type="InterPro" id="IPR036108">
    <property type="entry name" value="4pyrrol_syn_uPrphyn_synt_sf"/>
</dbReference>
<sequence length="495" mass="52919">MIGNVILVGAGPGDPGLLTRKGRWAIRQAQVVVYDRLVSPAILALIPAGARTIDVGKEASHHKVPQHEINEILLREAQAGYRVVRLKGGDPFLFGRGGEELELLKAHGIPFEVVPGVTSALSVPAYAGIPVTHRDFCSSLHIITGHAKAGAELKIDFGALCRTQGTLVFLMGVTALPMICEGLLKAGMDPAMPAAVVERGMTPRQRKLVSTLGELPQAARAARIESPAIIVVGKVCQLSDQFDWFDALPLKGRTVVVTRPKDRAGTLSKKLRALGAEVVEYPCIETVERAENPALDAAMEQLGHYRWLVFTSPAGPEIFMERLWKRGLDARALAGVKLAAIGPKTAGALGRCGLRADLVPEVYDSDHLAKALEAVEGPVLLCRASRGSQALPELFSARGIPFDDIPCYDTVYESPDAGAVLPLLEGETWVTFTSASTVRGFVQSLPGADLSHVLGLCIGEQTAREARTHGLTVRVAREATMESLVELIRETGAGE</sequence>
<feature type="domain" description="Tetrapyrrole biosynthesis uroporphyrinogen III synthase" evidence="8">
    <location>
        <begin position="267"/>
        <end position="486"/>
    </location>
</feature>
<dbReference type="GO" id="GO:0004852">
    <property type="term" value="F:uroporphyrinogen-III synthase activity"/>
    <property type="evidence" value="ECO:0007669"/>
    <property type="project" value="InterPro"/>
</dbReference>
<dbReference type="InterPro" id="IPR014776">
    <property type="entry name" value="4pyrrole_Mease_sub2"/>
</dbReference>
<keyword evidence="4" id="KW-0949">S-adenosyl-L-methionine</keyword>
<evidence type="ECO:0000259" key="8">
    <source>
        <dbReference type="Pfam" id="PF02602"/>
    </source>
</evidence>
<evidence type="ECO:0000313" key="10">
    <source>
        <dbReference type="Proteomes" id="UP000886874"/>
    </source>
</evidence>
<dbReference type="Gene3D" id="3.30.950.10">
    <property type="entry name" value="Methyltransferase, Cobalt-precorrin-4 Transmethylase, Domain 2"/>
    <property type="match status" value="1"/>
</dbReference>
<keyword evidence="3 6" id="KW-0808">Transferase</keyword>
<dbReference type="Gene3D" id="3.40.50.10090">
    <property type="match status" value="2"/>
</dbReference>
<comment type="similarity">
    <text evidence="6">Belongs to the precorrin methyltransferase family.</text>
</comment>
<evidence type="ECO:0000256" key="4">
    <source>
        <dbReference type="ARBA" id="ARBA00022691"/>
    </source>
</evidence>
<dbReference type="GO" id="GO:0004851">
    <property type="term" value="F:uroporphyrin-III C-methyltransferase activity"/>
    <property type="evidence" value="ECO:0007669"/>
    <property type="project" value="UniProtKB-EC"/>
</dbReference>
<dbReference type="GO" id="GO:0032259">
    <property type="term" value="P:methylation"/>
    <property type="evidence" value="ECO:0007669"/>
    <property type="project" value="UniProtKB-KW"/>
</dbReference>
<evidence type="ECO:0000313" key="9">
    <source>
        <dbReference type="EMBL" id="HIQ69414.1"/>
    </source>
</evidence>
<dbReference type="CDD" id="cd06578">
    <property type="entry name" value="HemD"/>
    <property type="match status" value="1"/>
</dbReference>
<accession>A0A9D0Z5L0</accession>
<proteinExistence type="inferred from homology"/>
<dbReference type="PANTHER" id="PTHR45790:SF3">
    <property type="entry name" value="S-ADENOSYL-L-METHIONINE-DEPENDENT UROPORPHYRINOGEN III METHYLTRANSFERASE, CHLOROPLASTIC"/>
    <property type="match status" value="1"/>
</dbReference>
<reference evidence="9" key="1">
    <citation type="submission" date="2020-10" db="EMBL/GenBank/DDBJ databases">
        <authorList>
            <person name="Gilroy R."/>
        </authorList>
    </citation>
    <scope>NUCLEOTIDE SEQUENCE</scope>
    <source>
        <strain evidence="9">ChiSjej2B20-13462</strain>
    </source>
</reference>
<protein>
    <recommendedName>
        <fullName evidence="1">uroporphyrinogen-III C-methyltransferase</fullName>
        <ecNumber evidence="1">2.1.1.107</ecNumber>
    </recommendedName>
</protein>
<comment type="caution">
    <text evidence="9">The sequence shown here is derived from an EMBL/GenBank/DDBJ whole genome shotgun (WGS) entry which is preliminary data.</text>
</comment>
<dbReference type="AlphaFoldDB" id="A0A9D0Z5L0"/>
<keyword evidence="2 6" id="KW-0489">Methyltransferase</keyword>
<dbReference type="SUPFAM" id="SSF69618">
    <property type="entry name" value="HemD-like"/>
    <property type="match status" value="1"/>
</dbReference>
<dbReference type="GO" id="GO:0019354">
    <property type="term" value="P:siroheme biosynthetic process"/>
    <property type="evidence" value="ECO:0007669"/>
    <property type="project" value="InterPro"/>
</dbReference>
<dbReference type="NCBIfam" id="TIGR01469">
    <property type="entry name" value="cobA_cysG_Cterm"/>
    <property type="match status" value="1"/>
</dbReference>
<dbReference type="CDD" id="cd11642">
    <property type="entry name" value="SUMT"/>
    <property type="match status" value="1"/>
</dbReference>
<dbReference type="InterPro" id="IPR003754">
    <property type="entry name" value="4pyrrol_synth_uPrphyn_synth"/>
</dbReference>
<evidence type="ECO:0000256" key="6">
    <source>
        <dbReference type="RuleBase" id="RU003960"/>
    </source>
</evidence>
<evidence type="ECO:0000256" key="1">
    <source>
        <dbReference type="ARBA" id="ARBA00012162"/>
    </source>
</evidence>
<dbReference type="FunFam" id="3.40.1010.10:FF:000001">
    <property type="entry name" value="Siroheme synthase"/>
    <property type="match status" value="1"/>
</dbReference>
<evidence type="ECO:0000256" key="3">
    <source>
        <dbReference type="ARBA" id="ARBA00022679"/>
    </source>
</evidence>